<sequence>MMGSSWAKSGRKGVRSDTSLAIPVQHLFTFPPISVLIVSRISMNCFRLSTTCSILCADTSFLFLFNSPFLLIYFVLFFPLSPFPVHVRIIRAYISLWWYVIGKAAATLATHNACLTAGRRHRNLIFKPLLRKKKEEGSNTTFYIFCFVVEKRQTKRG</sequence>
<dbReference type="VEuPathDB" id="TriTrypDB:Tbg.972.2.2820"/>
<keyword evidence="1" id="KW-1133">Transmembrane helix</keyword>
<dbReference type="AlphaFoldDB" id="C9ZJH8"/>
<keyword evidence="1" id="KW-0472">Membrane</keyword>
<organism evidence="2 3">
    <name type="scientific">Trypanosoma brucei gambiense (strain MHOM/CI/86/DAL972)</name>
    <dbReference type="NCBI Taxonomy" id="679716"/>
    <lineage>
        <taxon>Eukaryota</taxon>
        <taxon>Discoba</taxon>
        <taxon>Euglenozoa</taxon>
        <taxon>Kinetoplastea</taxon>
        <taxon>Metakinetoplastina</taxon>
        <taxon>Trypanosomatida</taxon>
        <taxon>Trypanosomatidae</taxon>
        <taxon>Trypanosoma</taxon>
    </lineage>
</organism>
<protein>
    <submittedName>
        <fullName evidence="2">T. brucei spp.-specific protein</fullName>
    </submittedName>
</protein>
<dbReference type="EMBL" id="FN554965">
    <property type="protein sequence ID" value="CBH09537.1"/>
    <property type="molecule type" value="Genomic_DNA"/>
</dbReference>
<keyword evidence="1" id="KW-0812">Transmembrane</keyword>
<gene>
    <name evidence="2" type="ORF">TbgDal_II2820</name>
</gene>
<name>C9ZJH8_TRYB9</name>
<accession>C9ZJH8</accession>
<dbReference type="GeneID" id="23858681"/>
<dbReference type="RefSeq" id="XP_011771842.1">
    <property type="nucleotide sequence ID" value="XM_011773540.1"/>
</dbReference>
<evidence type="ECO:0000256" key="1">
    <source>
        <dbReference type="SAM" id="Phobius"/>
    </source>
</evidence>
<evidence type="ECO:0000313" key="3">
    <source>
        <dbReference type="Proteomes" id="UP000002316"/>
    </source>
</evidence>
<feature type="transmembrane region" description="Helical" evidence="1">
    <location>
        <begin position="20"/>
        <end position="39"/>
    </location>
</feature>
<reference evidence="3" key="1">
    <citation type="journal article" date="2010" name="PLoS Negl. Trop. Dis.">
        <title>The genome sequence of Trypanosoma brucei gambiense, causative agent of chronic human african trypanosomiasis.</title>
        <authorList>
            <person name="Jackson A.P."/>
            <person name="Sanders M."/>
            <person name="Berry A."/>
            <person name="McQuillan J."/>
            <person name="Aslett M.A."/>
            <person name="Quail M.A."/>
            <person name="Chukualim B."/>
            <person name="Capewell P."/>
            <person name="MacLeod A."/>
            <person name="Melville S.E."/>
            <person name="Gibson W."/>
            <person name="Barry J.D."/>
            <person name="Berriman M."/>
            <person name="Hertz-Fowler C."/>
        </authorList>
    </citation>
    <scope>NUCLEOTIDE SEQUENCE [LARGE SCALE GENOMIC DNA]</scope>
    <source>
        <strain evidence="3">MHOM/CI/86/DAL972</strain>
    </source>
</reference>
<dbReference type="KEGG" id="tbg:TbgDal_II2820"/>
<dbReference type="Proteomes" id="UP000002316">
    <property type="component" value="Chromosome 2"/>
</dbReference>
<feature type="transmembrane region" description="Helical" evidence="1">
    <location>
        <begin position="96"/>
        <end position="117"/>
    </location>
</feature>
<feature type="transmembrane region" description="Helical" evidence="1">
    <location>
        <begin position="51"/>
        <end position="76"/>
    </location>
</feature>
<evidence type="ECO:0000313" key="2">
    <source>
        <dbReference type="EMBL" id="CBH09537.1"/>
    </source>
</evidence>
<proteinExistence type="predicted"/>